<dbReference type="GO" id="GO:0005829">
    <property type="term" value="C:cytosol"/>
    <property type="evidence" value="ECO:0007669"/>
    <property type="project" value="TreeGrafter"/>
</dbReference>
<proteinExistence type="predicted"/>
<accession>A0AA88S915</accession>
<evidence type="ECO:0008006" key="3">
    <source>
        <dbReference type="Google" id="ProtNLM"/>
    </source>
</evidence>
<dbReference type="PANTHER" id="PTHR31367">
    <property type="entry name" value="CYTOSOLIC 5'-NUCLEOTIDASE 1 FAMILY MEMBER"/>
    <property type="match status" value="1"/>
</dbReference>
<comment type="caution">
    <text evidence="1">The sequence shown here is derived from an EMBL/GenBank/DDBJ whole genome shotgun (WGS) entry which is preliminary data.</text>
</comment>
<protein>
    <recommendedName>
        <fullName evidence="3">Cytosolic 5'-nucleotidase 1A</fullName>
    </recommendedName>
</protein>
<organism evidence="1 2">
    <name type="scientific">Channa striata</name>
    <name type="common">Snakehead murrel</name>
    <name type="synonym">Ophicephalus striatus</name>
    <dbReference type="NCBI Taxonomy" id="64152"/>
    <lineage>
        <taxon>Eukaryota</taxon>
        <taxon>Metazoa</taxon>
        <taxon>Chordata</taxon>
        <taxon>Craniata</taxon>
        <taxon>Vertebrata</taxon>
        <taxon>Euteleostomi</taxon>
        <taxon>Actinopterygii</taxon>
        <taxon>Neopterygii</taxon>
        <taxon>Teleostei</taxon>
        <taxon>Neoteleostei</taxon>
        <taxon>Acanthomorphata</taxon>
        <taxon>Anabantaria</taxon>
        <taxon>Anabantiformes</taxon>
        <taxon>Channoidei</taxon>
        <taxon>Channidae</taxon>
        <taxon>Channa</taxon>
    </lineage>
</organism>
<dbReference type="GO" id="GO:0000287">
    <property type="term" value="F:magnesium ion binding"/>
    <property type="evidence" value="ECO:0007669"/>
    <property type="project" value="InterPro"/>
</dbReference>
<dbReference type="GO" id="GO:0008253">
    <property type="term" value="F:5'-nucleotidase activity"/>
    <property type="evidence" value="ECO:0007669"/>
    <property type="project" value="InterPro"/>
</dbReference>
<dbReference type="GO" id="GO:0046085">
    <property type="term" value="P:adenosine metabolic process"/>
    <property type="evidence" value="ECO:0007669"/>
    <property type="project" value="TreeGrafter"/>
</dbReference>
<dbReference type="Pfam" id="PF06189">
    <property type="entry name" value="5-nucleotidase"/>
    <property type="match status" value="1"/>
</dbReference>
<evidence type="ECO:0000313" key="2">
    <source>
        <dbReference type="Proteomes" id="UP001187415"/>
    </source>
</evidence>
<reference evidence="1" key="1">
    <citation type="submission" date="2023-07" db="EMBL/GenBank/DDBJ databases">
        <title>Chromosome-level Genome Assembly of Striped Snakehead (Channa striata).</title>
        <authorList>
            <person name="Liu H."/>
        </authorList>
    </citation>
    <scope>NUCLEOTIDE SEQUENCE</scope>
    <source>
        <strain evidence="1">Gz</strain>
        <tissue evidence="1">Muscle</tissue>
    </source>
</reference>
<gene>
    <name evidence="1" type="ORF">Q5P01_020454</name>
</gene>
<dbReference type="GO" id="GO:0000166">
    <property type="term" value="F:nucleotide binding"/>
    <property type="evidence" value="ECO:0007669"/>
    <property type="project" value="InterPro"/>
</dbReference>
<name>A0AA88S915_CHASR</name>
<sequence length="292" mass="32711">MSNRSSCQLSSEAEMPVTIAMSSELLFNQEMRPGTAFYFVRALNAVNAKIKECCPESKELFKLILINPKSPHKLNEAIKELSDLIIDFLESGEDLVAKLQENKTHLYLSAEPGFKVQEAVNEGIAAAVMFPQTVSEVKESEKCKLRIVFDGDAVLFSDESERVNETGLQNFLNHEREKVNEPMREGPFKGFLEALRNMQRSLSVKGGPTECTICTYLVTARDAGNPGYRVLNTLKTWGLEINHAYFLNGYPKGPLLEMISPHIFFDDQMKHVEGAQGKGILACHVPYCKTDQ</sequence>
<evidence type="ECO:0000313" key="1">
    <source>
        <dbReference type="EMBL" id="KAK2826240.1"/>
    </source>
</evidence>
<dbReference type="EMBL" id="JAUPFM010000016">
    <property type="protein sequence ID" value="KAK2826240.1"/>
    <property type="molecule type" value="Genomic_DNA"/>
</dbReference>
<dbReference type="AlphaFoldDB" id="A0AA88S915"/>
<dbReference type="InterPro" id="IPR010394">
    <property type="entry name" value="5-nucleotidase"/>
</dbReference>
<keyword evidence="2" id="KW-1185">Reference proteome</keyword>
<dbReference type="GO" id="GO:0009117">
    <property type="term" value="P:nucleotide metabolic process"/>
    <property type="evidence" value="ECO:0007669"/>
    <property type="project" value="InterPro"/>
</dbReference>
<dbReference type="PANTHER" id="PTHR31367:SF3">
    <property type="entry name" value="CYTOSOLIC 5'-NUCLEOTIDASE 1A"/>
    <property type="match status" value="1"/>
</dbReference>
<dbReference type="Proteomes" id="UP001187415">
    <property type="component" value="Unassembled WGS sequence"/>
</dbReference>